<dbReference type="GeneID" id="81382619"/>
<reference evidence="8" key="2">
    <citation type="journal article" date="2023" name="IMA Fungus">
        <title>Comparative genomic study of the Penicillium genus elucidates a diverse pangenome and 15 lateral gene transfer events.</title>
        <authorList>
            <person name="Petersen C."/>
            <person name="Sorensen T."/>
            <person name="Nielsen M.R."/>
            <person name="Sondergaard T.E."/>
            <person name="Sorensen J.L."/>
            <person name="Fitzpatrick D.A."/>
            <person name="Frisvad J.C."/>
            <person name="Nielsen K.L."/>
        </authorList>
    </citation>
    <scope>NUCLEOTIDE SEQUENCE</scope>
    <source>
        <strain evidence="8">IBT 23319</strain>
    </source>
</reference>
<feature type="region of interest" description="Disordered" evidence="5">
    <location>
        <begin position="383"/>
        <end position="404"/>
    </location>
</feature>
<feature type="compositionally biased region" description="Polar residues" evidence="5">
    <location>
        <begin position="156"/>
        <end position="167"/>
    </location>
</feature>
<evidence type="ECO:0000256" key="1">
    <source>
        <dbReference type="ARBA" id="ARBA00008601"/>
    </source>
</evidence>
<dbReference type="PROSITE" id="PS50054">
    <property type="entry name" value="TYR_PHOSPHATASE_DUAL"/>
    <property type="match status" value="1"/>
</dbReference>
<feature type="compositionally biased region" description="Low complexity" evidence="5">
    <location>
        <begin position="385"/>
        <end position="404"/>
    </location>
</feature>
<dbReference type="GO" id="GO:0017017">
    <property type="term" value="F:MAP kinase tyrosine/serine/threonine phosphatase activity"/>
    <property type="evidence" value="ECO:0007669"/>
    <property type="project" value="TreeGrafter"/>
</dbReference>
<evidence type="ECO:0000256" key="5">
    <source>
        <dbReference type="SAM" id="MobiDB-lite"/>
    </source>
</evidence>
<keyword evidence="3" id="KW-0378">Hydrolase</keyword>
<reference evidence="8" key="1">
    <citation type="submission" date="2022-11" db="EMBL/GenBank/DDBJ databases">
        <authorList>
            <person name="Petersen C."/>
        </authorList>
    </citation>
    <scope>NUCLEOTIDE SEQUENCE</scope>
    <source>
        <strain evidence="8">IBT 23319</strain>
    </source>
</reference>
<organism evidence="8 9">
    <name type="scientific">Penicillium citrinum</name>
    <dbReference type="NCBI Taxonomy" id="5077"/>
    <lineage>
        <taxon>Eukaryota</taxon>
        <taxon>Fungi</taxon>
        <taxon>Dikarya</taxon>
        <taxon>Ascomycota</taxon>
        <taxon>Pezizomycotina</taxon>
        <taxon>Eurotiomycetes</taxon>
        <taxon>Eurotiomycetidae</taxon>
        <taxon>Eurotiales</taxon>
        <taxon>Aspergillaceae</taxon>
        <taxon>Penicillium</taxon>
    </lineage>
</organism>
<evidence type="ECO:0000256" key="3">
    <source>
        <dbReference type="ARBA" id="ARBA00022801"/>
    </source>
</evidence>
<feature type="compositionally biased region" description="Polar residues" evidence="5">
    <location>
        <begin position="252"/>
        <end position="273"/>
    </location>
</feature>
<dbReference type="InterPro" id="IPR029021">
    <property type="entry name" value="Prot-tyrosine_phosphatase-like"/>
</dbReference>
<dbReference type="PROSITE" id="PS50056">
    <property type="entry name" value="TYR_PHOSPHATASE_2"/>
    <property type="match status" value="1"/>
</dbReference>
<evidence type="ECO:0000259" key="7">
    <source>
        <dbReference type="PROSITE" id="PS50056"/>
    </source>
</evidence>
<dbReference type="SMART" id="SM00195">
    <property type="entry name" value="DSPc"/>
    <property type="match status" value="1"/>
</dbReference>
<evidence type="ECO:0000313" key="8">
    <source>
        <dbReference type="EMBL" id="KAJ5235364.1"/>
    </source>
</evidence>
<dbReference type="InterPro" id="IPR016130">
    <property type="entry name" value="Tyr_Pase_AS"/>
</dbReference>
<evidence type="ECO:0000256" key="2">
    <source>
        <dbReference type="ARBA" id="ARBA00013064"/>
    </source>
</evidence>
<evidence type="ECO:0000256" key="4">
    <source>
        <dbReference type="ARBA" id="ARBA00022912"/>
    </source>
</evidence>
<dbReference type="RefSeq" id="XP_056502864.1">
    <property type="nucleotide sequence ID" value="XM_056643452.1"/>
</dbReference>
<dbReference type="GO" id="GO:0043409">
    <property type="term" value="P:negative regulation of MAPK cascade"/>
    <property type="evidence" value="ECO:0007669"/>
    <property type="project" value="TreeGrafter"/>
</dbReference>
<accession>A0A9W9P4R0</accession>
<sequence>MPVQTSPPSLPDSFPSFMSVYGGLPQRYKEEQHAIQPLKDPGHFPVNNSMRRLLPSPSPHRESVSSMTSASTESSPTTTISPFDSPSGGDISPSSSPESPSAMPLSYPKFIPPVRPVDVASKPMMSRETRAQLEEPQLAGPPPPSQSRPPIATASVMESTPQNNLSAPPSPIQMPPKTGRRRPANLTIQTPAFDKSFSEKGADIVPPTPLGHSLRHAESSPSLASITSPSFAPKGGMQLPRPMSHHGLRPLSGTSEDTITPMTSLQDDGSSFSRRVLHGLEEEDDHLDSRESTRKPSRGYPDGPIRIYDSGVYFPTAEEAAKFDVVINVAKEVTNPFEKPKGEERNDTVMSTWRNASMASKRFSSGDPQTAVSEISFKSAFEFQPSDSESVTPTPTTPTQNSMPTPEYLHVNWDHNSEILDDLLPLCELIDDNIDRGKKVLVHCQLGASRSASLVIAYGIYKNRHMDFNSMYEQVKGRSEWVGPNMSLIYQLTDFRSRLLRGASSKPAPREWFVSTGRRCSEPQVTRAEREEAMQRARSPARGLAQAPSMGCLNLPSTSPVRPKTSDNGNKSPKRSLSPRPLPFRQKFQSIEPAFGRPRGLPRIPPIPSQHLNIDRSAAASPPPIAPSSDSVQYAKQTADPRSPPSGGEPLIMRSIDEFL</sequence>
<dbReference type="Pfam" id="PF00782">
    <property type="entry name" value="DSPc"/>
    <property type="match status" value="1"/>
</dbReference>
<comment type="caution">
    <text evidence="8">The sequence shown here is derived from an EMBL/GenBank/DDBJ whole genome shotgun (WGS) entry which is preliminary data.</text>
</comment>
<dbReference type="PROSITE" id="PS00383">
    <property type="entry name" value="TYR_PHOSPHATASE_1"/>
    <property type="match status" value="1"/>
</dbReference>
<dbReference type="EMBL" id="JAPQKT010000003">
    <property type="protein sequence ID" value="KAJ5235364.1"/>
    <property type="molecule type" value="Genomic_DNA"/>
</dbReference>
<dbReference type="InterPro" id="IPR000387">
    <property type="entry name" value="Tyr_Pase_dom"/>
</dbReference>
<dbReference type="SUPFAM" id="SSF52799">
    <property type="entry name" value="(Phosphotyrosine protein) phosphatases II"/>
    <property type="match status" value="1"/>
</dbReference>
<dbReference type="Proteomes" id="UP001147733">
    <property type="component" value="Unassembled WGS sequence"/>
</dbReference>
<comment type="similarity">
    <text evidence="1">Belongs to the protein-tyrosine phosphatase family. Non-receptor class dual specificity subfamily.</text>
</comment>
<feature type="compositionally biased region" description="Polar residues" evidence="5">
    <location>
        <begin position="555"/>
        <end position="570"/>
    </location>
</feature>
<dbReference type="InterPro" id="IPR000340">
    <property type="entry name" value="Dual-sp_phosphatase_cat-dom"/>
</dbReference>
<dbReference type="GO" id="GO:0008330">
    <property type="term" value="F:protein tyrosine/threonine phosphatase activity"/>
    <property type="evidence" value="ECO:0007669"/>
    <property type="project" value="TreeGrafter"/>
</dbReference>
<keyword evidence="4" id="KW-0904">Protein phosphatase</keyword>
<dbReference type="PANTHER" id="PTHR10159:SF519">
    <property type="entry name" value="DUAL SPECIFICITY PROTEIN PHOSPHATASE MPK3"/>
    <property type="match status" value="1"/>
</dbReference>
<dbReference type="GO" id="GO:0005634">
    <property type="term" value="C:nucleus"/>
    <property type="evidence" value="ECO:0007669"/>
    <property type="project" value="TreeGrafter"/>
</dbReference>
<name>A0A9W9P4R0_PENCI</name>
<evidence type="ECO:0000259" key="6">
    <source>
        <dbReference type="PROSITE" id="PS50054"/>
    </source>
</evidence>
<feature type="region of interest" description="Disordered" evidence="5">
    <location>
        <begin position="520"/>
        <end position="660"/>
    </location>
</feature>
<dbReference type="AlphaFoldDB" id="A0A9W9P4R0"/>
<protein>
    <recommendedName>
        <fullName evidence="2">protein-tyrosine-phosphatase</fullName>
        <ecNumber evidence="2">3.1.3.48</ecNumber>
    </recommendedName>
</protein>
<dbReference type="OrthoDB" id="426001at2759"/>
<keyword evidence="9" id="KW-1185">Reference proteome</keyword>
<proteinExistence type="inferred from homology"/>
<dbReference type="Gene3D" id="3.90.190.10">
    <property type="entry name" value="Protein tyrosine phosphatase superfamily"/>
    <property type="match status" value="1"/>
</dbReference>
<gene>
    <name evidence="8" type="ORF">N7469_004532</name>
</gene>
<feature type="domain" description="Tyrosine-protein phosphatase" evidence="6">
    <location>
        <begin position="362"/>
        <end position="501"/>
    </location>
</feature>
<dbReference type="EC" id="3.1.3.48" evidence="2"/>
<feature type="domain" description="Tyrosine specific protein phosphatases" evidence="7">
    <location>
        <begin position="421"/>
        <end position="476"/>
    </location>
</feature>
<feature type="compositionally biased region" description="Low complexity" evidence="5">
    <location>
        <begin position="219"/>
        <end position="230"/>
    </location>
</feature>
<dbReference type="GO" id="GO:0033550">
    <property type="term" value="F:MAP kinase tyrosine phosphatase activity"/>
    <property type="evidence" value="ECO:0007669"/>
    <property type="project" value="TreeGrafter"/>
</dbReference>
<evidence type="ECO:0000313" key="9">
    <source>
        <dbReference type="Proteomes" id="UP001147733"/>
    </source>
</evidence>
<dbReference type="PANTHER" id="PTHR10159">
    <property type="entry name" value="DUAL SPECIFICITY PROTEIN PHOSPHATASE"/>
    <property type="match status" value="1"/>
</dbReference>
<dbReference type="InterPro" id="IPR020422">
    <property type="entry name" value="TYR_PHOSPHATASE_DUAL_dom"/>
</dbReference>
<dbReference type="CDD" id="cd14521">
    <property type="entry name" value="DSP_fungal_SDP1-like"/>
    <property type="match status" value="1"/>
</dbReference>
<feature type="compositionally biased region" description="Low complexity" evidence="5">
    <location>
        <begin position="64"/>
        <end position="106"/>
    </location>
</feature>
<dbReference type="GO" id="GO:0005829">
    <property type="term" value="C:cytosol"/>
    <property type="evidence" value="ECO:0007669"/>
    <property type="project" value="TreeGrafter"/>
</dbReference>
<feature type="region of interest" description="Disordered" evidence="5">
    <location>
        <begin position="28"/>
        <end position="304"/>
    </location>
</feature>